<gene>
    <name evidence="1" type="ORF">BVC80_1601g88</name>
</gene>
<proteinExistence type="predicted"/>
<dbReference type="AlphaFoldDB" id="A0A200QA17"/>
<dbReference type="Proteomes" id="UP000195402">
    <property type="component" value="Unassembled WGS sequence"/>
</dbReference>
<dbReference type="OMA" id="SVVHECH"/>
<keyword evidence="2" id="KW-1185">Reference proteome</keyword>
<accession>A0A200QA17</accession>
<dbReference type="STRING" id="56857.A0A200QA17"/>
<sequence>MEQGIVEENDWRRPIIDNLSLPPLERRMNVKELKNFMLLHGALYYRAIDGALARCLGENEAQCQLHRVHDETCGHTLDITLYRRLQRLGCYWPNMAIQSQTLQDSCSACQAPPHHVEAFVTEDTADWRDPYLQYLRHGALPSDKRQVTRIAQKAKRFVIHEDVLYRISFGGDLL</sequence>
<evidence type="ECO:0000313" key="1">
    <source>
        <dbReference type="EMBL" id="OVA07300.1"/>
    </source>
</evidence>
<dbReference type="InParanoid" id="A0A200QA17"/>
<dbReference type="PANTHER" id="PTHR48475">
    <property type="entry name" value="RIBONUCLEASE H"/>
    <property type="match status" value="1"/>
</dbReference>
<reference evidence="1 2" key="1">
    <citation type="journal article" date="2017" name="Mol. Plant">
        <title>The Genome of Medicinal Plant Macleaya cordata Provides New Insights into Benzylisoquinoline Alkaloids Metabolism.</title>
        <authorList>
            <person name="Liu X."/>
            <person name="Liu Y."/>
            <person name="Huang P."/>
            <person name="Ma Y."/>
            <person name="Qing Z."/>
            <person name="Tang Q."/>
            <person name="Cao H."/>
            <person name="Cheng P."/>
            <person name="Zheng Y."/>
            <person name="Yuan Z."/>
            <person name="Zhou Y."/>
            <person name="Liu J."/>
            <person name="Tang Z."/>
            <person name="Zhuo Y."/>
            <person name="Zhang Y."/>
            <person name="Yu L."/>
            <person name="Huang J."/>
            <person name="Yang P."/>
            <person name="Peng Q."/>
            <person name="Zhang J."/>
            <person name="Jiang W."/>
            <person name="Zhang Z."/>
            <person name="Lin K."/>
            <person name="Ro D.K."/>
            <person name="Chen X."/>
            <person name="Xiong X."/>
            <person name="Shang Y."/>
            <person name="Huang S."/>
            <person name="Zeng J."/>
        </authorList>
    </citation>
    <scope>NUCLEOTIDE SEQUENCE [LARGE SCALE GENOMIC DNA]</scope>
    <source>
        <strain evidence="2">cv. BLH2017</strain>
        <tissue evidence="1">Root</tissue>
    </source>
</reference>
<name>A0A200QA17_MACCD</name>
<comment type="caution">
    <text evidence="1">The sequence shown here is derived from an EMBL/GenBank/DDBJ whole genome shotgun (WGS) entry which is preliminary data.</text>
</comment>
<organism evidence="1 2">
    <name type="scientific">Macleaya cordata</name>
    <name type="common">Five-seeded plume-poppy</name>
    <name type="synonym">Bocconia cordata</name>
    <dbReference type="NCBI Taxonomy" id="56857"/>
    <lineage>
        <taxon>Eukaryota</taxon>
        <taxon>Viridiplantae</taxon>
        <taxon>Streptophyta</taxon>
        <taxon>Embryophyta</taxon>
        <taxon>Tracheophyta</taxon>
        <taxon>Spermatophyta</taxon>
        <taxon>Magnoliopsida</taxon>
        <taxon>Ranunculales</taxon>
        <taxon>Papaveraceae</taxon>
        <taxon>Papaveroideae</taxon>
        <taxon>Macleaya</taxon>
    </lineage>
</organism>
<dbReference type="OrthoDB" id="101614at2759"/>
<dbReference type="EMBL" id="MVGT01002617">
    <property type="protein sequence ID" value="OVA07300.1"/>
    <property type="molecule type" value="Genomic_DNA"/>
</dbReference>
<dbReference type="PANTHER" id="PTHR48475:SF1">
    <property type="entry name" value="RNASE H TYPE-1 DOMAIN-CONTAINING PROTEIN"/>
    <property type="match status" value="1"/>
</dbReference>
<evidence type="ECO:0000313" key="2">
    <source>
        <dbReference type="Proteomes" id="UP000195402"/>
    </source>
</evidence>
<evidence type="ECO:0008006" key="3">
    <source>
        <dbReference type="Google" id="ProtNLM"/>
    </source>
</evidence>
<protein>
    <recommendedName>
        <fullName evidence="3">Integrase zinc-binding domain-containing protein</fullName>
    </recommendedName>
</protein>
<dbReference type="Gene3D" id="1.10.340.70">
    <property type="match status" value="1"/>
</dbReference>